<geneLocation type="plasmid" evidence="1 2">
    <name>pTB4</name>
</geneLocation>
<proteinExistence type="predicted"/>
<dbReference type="EMBL" id="CP000467">
    <property type="protein sequence ID" value="ABI93482.1"/>
    <property type="molecule type" value="Genomic_DNA"/>
</dbReference>
<dbReference type="Proteomes" id="UP000007029">
    <property type="component" value="Plasmid pTB4"/>
</dbReference>
<keyword evidence="1" id="KW-0614">Plasmid</keyword>
<name>Q07GB7_ROSDO</name>
<evidence type="ECO:0000313" key="1">
    <source>
        <dbReference type="EMBL" id="ABI93482.1"/>
    </source>
</evidence>
<dbReference type="AlphaFoldDB" id="Q07GB7"/>
<gene>
    <name evidence="1" type="ordered locus">RD1_D0001</name>
</gene>
<keyword evidence="2" id="KW-1185">Reference proteome</keyword>
<organism evidence="1 2">
    <name type="scientific">Roseobacter denitrificans (strain ATCC 33942 / OCh 114)</name>
    <name type="common">Erythrobacter sp. (strain OCh 114)</name>
    <name type="synonym">Roseobacter denitrificans</name>
    <dbReference type="NCBI Taxonomy" id="375451"/>
    <lineage>
        <taxon>Bacteria</taxon>
        <taxon>Pseudomonadati</taxon>
        <taxon>Pseudomonadota</taxon>
        <taxon>Alphaproteobacteria</taxon>
        <taxon>Rhodobacterales</taxon>
        <taxon>Roseobacteraceae</taxon>
        <taxon>Roseobacter</taxon>
    </lineage>
</organism>
<accession>Q07GB7</accession>
<sequence>MIGIFRPSLQLHHDDMRTHAPDALVSHRCASF</sequence>
<dbReference type="HOGENOM" id="CLU_3391128_0_0_5"/>
<reference evidence="1 2" key="1">
    <citation type="journal article" date="2007" name="J. Bacteriol.">
        <title>The complete genome sequence of Roseobacter denitrificans reveals a mixotrophic rather than photosynthetic metabolism.</title>
        <authorList>
            <person name="Swingley W.D."/>
            <person name="Sadekar S."/>
            <person name="Mastrian S.D."/>
            <person name="Matthies H.J."/>
            <person name="Hao J."/>
            <person name="Ramos H."/>
            <person name="Acharya C.R."/>
            <person name="Conrad A.L."/>
            <person name="Taylor H.L."/>
            <person name="Dejesa L.C."/>
            <person name="Shah M.K."/>
            <person name="O'huallachain M.E."/>
            <person name="Lince M.T."/>
            <person name="Blankenship R.E."/>
            <person name="Beatty J.T."/>
            <person name="Touchman J.W."/>
        </authorList>
    </citation>
    <scope>NUCLEOTIDE SEQUENCE [LARGE SCALE GENOMIC DNA]</scope>
    <source>
        <strain evidence="2">ATCC 33942 / OCh 114</strain>
        <plasmid evidence="1 2">pTB4</plasmid>
    </source>
</reference>
<dbReference type="KEGG" id="rde:RD1_D0001"/>
<evidence type="ECO:0000313" key="2">
    <source>
        <dbReference type="Proteomes" id="UP000007029"/>
    </source>
</evidence>
<protein>
    <submittedName>
        <fullName evidence="1">Uncharacterized protein</fullName>
    </submittedName>
</protein>